<dbReference type="Pfam" id="PF06564">
    <property type="entry name" value="CBP_BcsQ"/>
    <property type="match status" value="1"/>
</dbReference>
<sequence>MPLLCLASPKGGVGKTSLASGLAHALHRTGRPVFAIDCDPQNALRLHLGLPITDPEGYLARLHLRPDWRACLRRTPAGPDLLPYGETDMRGALATSGLIEREPELLAGPVRAMLADPSAIVVVDTPPGASAALQILAPQAALVLAVLLADAASTALLPEIETGRFLGRGTLGTLVGPKLRVVLNQVDRHSRLSVSAAEGVAAHLGARLAGAISREEAVAEALACQRPVGAHAPYSTAARDIEDLAATVLREMPVAAPAPVAPAVTSSLFPWSRP</sequence>
<dbReference type="SUPFAM" id="SSF52540">
    <property type="entry name" value="P-loop containing nucleoside triphosphate hydrolases"/>
    <property type="match status" value="1"/>
</dbReference>
<dbReference type="InterPro" id="IPR050678">
    <property type="entry name" value="DNA_Partitioning_ATPase"/>
</dbReference>
<comment type="caution">
    <text evidence="1">The sequence shown here is derived from an EMBL/GenBank/DDBJ whole genome shotgun (WGS) entry which is preliminary data.</text>
</comment>
<dbReference type="EMBL" id="JAGIYZ010000001">
    <property type="protein sequence ID" value="MBP0462366.1"/>
    <property type="molecule type" value="Genomic_DNA"/>
</dbReference>
<dbReference type="RefSeq" id="WP_209349744.1">
    <property type="nucleotide sequence ID" value="NZ_JAGIYZ010000001.1"/>
</dbReference>
<reference evidence="1 2" key="1">
    <citation type="submission" date="2021-03" db="EMBL/GenBank/DDBJ databases">
        <authorList>
            <person name="So Y."/>
        </authorList>
    </citation>
    <scope>NUCLEOTIDE SEQUENCE [LARGE SCALE GENOMIC DNA]</scope>
    <source>
        <strain evidence="1 2">PWR1</strain>
    </source>
</reference>
<dbReference type="Gene3D" id="3.40.50.300">
    <property type="entry name" value="P-loop containing nucleotide triphosphate hydrolases"/>
    <property type="match status" value="1"/>
</dbReference>
<protein>
    <submittedName>
        <fullName evidence="1">Cellulose synthase operon protein YhjQ</fullName>
    </submittedName>
</protein>
<dbReference type="InterPro" id="IPR027417">
    <property type="entry name" value="P-loop_NTPase"/>
</dbReference>
<name>A0ABS4ALX3_9PROT</name>
<accession>A0ABS4ALX3</accession>
<keyword evidence="2" id="KW-1185">Reference proteome</keyword>
<dbReference type="InterPro" id="IPR017746">
    <property type="entry name" value="Cellulose_synthase_operon_BcsQ"/>
</dbReference>
<proteinExistence type="predicted"/>
<dbReference type="NCBIfam" id="TIGR03371">
    <property type="entry name" value="cellulose_yhjQ"/>
    <property type="match status" value="1"/>
</dbReference>
<gene>
    <name evidence="1" type="primary">yhjQ</name>
    <name evidence="1" type="ORF">J5Y09_00445</name>
</gene>
<dbReference type="Proteomes" id="UP000680815">
    <property type="component" value="Unassembled WGS sequence"/>
</dbReference>
<evidence type="ECO:0000313" key="2">
    <source>
        <dbReference type="Proteomes" id="UP000680815"/>
    </source>
</evidence>
<dbReference type="PANTHER" id="PTHR13696">
    <property type="entry name" value="P-LOOP CONTAINING NUCLEOSIDE TRIPHOSPHATE HYDROLASE"/>
    <property type="match status" value="1"/>
</dbReference>
<dbReference type="CDD" id="cd02042">
    <property type="entry name" value="ParAB_family"/>
    <property type="match status" value="1"/>
</dbReference>
<evidence type="ECO:0000313" key="1">
    <source>
        <dbReference type="EMBL" id="MBP0462366.1"/>
    </source>
</evidence>
<organism evidence="1 2">
    <name type="scientific">Roseomonas nitratireducens</name>
    <dbReference type="NCBI Taxonomy" id="2820810"/>
    <lineage>
        <taxon>Bacteria</taxon>
        <taxon>Pseudomonadati</taxon>
        <taxon>Pseudomonadota</taxon>
        <taxon>Alphaproteobacteria</taxon>
        <taxon>Acetobacterales</taxon>
        <taxon>Roseomonadaceae</taxon>
        <taxon>Roseomonas</taxon>
    </lineage>
</organism>
<dbReference type="PANTHER" id="PTHR13696:SF52">
    <property type="entry name" value="PARA FAMILY PROTEIN CT_582"/>
    <property type="match status" value="1"/>
</dbReference>